<dbReference type="RefSeq" id="WP_151190433.1">
    <property type="nucleotide sequence ID" value="NZ_JAAIPQ010000022.1"/>
</dbReference>
<dbReference type="AlphaFoldDB" id="A0A414K5H9"/>
<feature type="transmembrane region" description="Helical" evidence="1">
    <location>
        <begin position="69"/>
        <end position="90"/>
    </location>
</feature>
<organism evidence="2 3">
    <name type="scientific">Blautia obeum</name>
    <dbReference type="NCBI Taxonomy" id="40520"/>
    <lineage>
        <taxon>Bacteria</taxon>
        <taxon>Bacillati</taxon>
        <taxon>Bacillota</taxon>
        <taxon>Clostridia</taxon>
        <taxon>Lachnospirales</taxon>
        <taxon>Lachnospiraceae</taxon>
        <taxon>Blautia</taxon>
    </lineage>
</organism>
<proteinExistence type="predicted"/>
<dbReference type="Pfam" id="PF19517">
    <property type="entry name" value="DUF6050"/>
    <property type="match status" value="1"/>
</dbReference>
<keyword evidence="1" id="KW-0812">Transmembrane</keyword>
<reference evidence="2 3" key="1">
    <citation type="submission" date="2018-08" db="EMBL/GenBank/DDBJ databases">
        <title>A genome reference for cultivated species of the human gut microbiota.</title>
        <authorList>
            <person name="Zou Y."/>
            <person name="Xue W."/>
            <person name="Luo G."/>
        </authorList>
    </citation>
    <scope>NUCLEOTIDE SEQUENCE [LARGE SCALE GENOMIC DNA]</scope>
    <source>
        <strain evidence="2 3">AM27-32LB</strain>
    </source>
</reference>
<evidence type="ECO:0000313" key="2">
    <source>
        <dbReference type="EMBL" id="RHE69685.1"/>
    </source>
</evidence>
<feature type="transmembrane region" description="Helical" evidence="1">
    <location>
        <begin position="39"/>
        <end position="57"/>
    </location>
</feature>
<dbReference type="EMBL" id="QSKO01000037">
    <property type="protein sequence ID" value="RHE69685.1"/>
    <property type="molecule type" value="Genomic_DNA"/>
</dbReference>
<protein>
    <submittedName>
        <fullName evidence="2">Uncharacterized protein</fullName>
    </submittedName>
</protein>
<evidence type="ECO:0000256" key="1">
    <source>
        <dbReference type="SAM" id="Phobius"/>
    </source>
</evidence>
<dbReference type="Proteomes" id="UP000283928">
    <property type="component" value="Unassembled WGS sequence"/>
</dbReference>
<name>A0A414K5H9_9FIRM</name>
<evidence type="ECO:0000313" key="3">
    <source>
        <dbReference type="Proteomes" id="UP000283928"/>
    </source>
</evidence>
<keyword evidence="1" id="KW-0472">Membrane</keyword>
<feature type="transmembrane region" description="Helical" evidence="1">
    <location>
        <begin position="6"/>
        <end position="27"/>
    </location>
</feature>
<accession>A0A414K5H9</accession>
<comment type="caution">
    <text evidence="2">The sequence shown here is derived from an EMBL/GenBank/DDBJ whole genome shotgun (WGS) entry which is preliminary data.</text>
</comment>
<sequence>MRRKEFLENVAVPLLGIAVVMFIVYLFCVENGVCDYRKLWIVSGIPFGIQKMYFWMIPKGFDIGGTVGMFAFNLLIGGMIGSVVLTWRLLMVGTYLLKSIGYGGLWIVRKAFRT</sequence>
<gene>
    <name evidence="2" type="ORF">DW723_16345</name>
</gene>
<keyword evidence="1" id="KW-1133">Transmembrane helix</keyword>
<dbReference type="InterPro" id="IPR046113">
    <property type="entry name" value="DUF6050"/>
</dbReference>